<dbReference type="SUPFAM" id="SSF81930">
    <property type="entry name" value="Orange carotenoid protein, N-terminal domain"/>
    <property type="match status" value="1"/>
</dbReference>
<sequence>MTSGLQSKNSSNQNHPELSAFKALSTDEQLGLLWVLYEHMGESITPAAPGAAEAQFTQRLLEDVKAMEHSDQLAFMRDLVQKTATEKTKMYGGYTEDNKLLFWYQLAEEMAAGTVVPMPEGYELSSEAAKVFNNLAALDFNAQITVLRHAVLDMGAQ</sequence>
<name>A0A0P8DGX1_9CYAN</name>
<keyword evidence="1" id="KW-0042">Antenna complex</keyword>
<feature type="domain" description="OCP N-terminal" evidence="2">
    <location>
        <begin position="11"/>
        <end position="157"/>
    </location>
</feature>
<dbReference type="PROSITE" id="PS51773">
    <property type="entry name" value="OCP_N"/>
    <property type="match status" value="1"/>
</dbReference>
<accession>A0A0P8DGX1</accession>
<dbReference type="AlphaFoldDB" id="A0A0P8DGX1"/>
<dbReference type="Gene3D" id="1.10.2090.10">
    <property type="entry name" value="Orange carotenoid-binding protein, N-terminal domain"/>
    <property type="match status" value="1"/>
</dbReference>
<dbReference type="Pfam" id="PF09150">
    <property type="entry name" value="Carot_N"/>
    <property type="match status" value="1"/>
</dbReference>
<dbReference type="STRING" id="1666911.HLUCCA11_09365"/>
<evidence type="ECO:0000259" key="2">
    <source>
        <dbReference type="PROSITE" id="PS51773"/>
    </source>
</evidence>
<dbReference type="PATRIC" id="fig|1666911.3.peg.669"/>
<evidence type="ECO:0000256" key="1">
    <source>
        <dbReference type="PROSITE-ProRule" id="PRU01109"/>
    </source>
</evidence>
<keyword evidence="1" id="KW-0157">Chromophore</keyword>
<protein>
    <submittedName>
        <fullName evidence="3">Orange carotenoid protein, N-terminal</fullName>
    </submittedName>
</protein>
<dbReference type="GO" id="GO:0031404">
    <property type="term" value="F:chloride ion binding"/>
    <property type="evidence" value="ECO:0007669"/>
    <property type="project" value="InterPro"/>
</dbReference>
<organism evidence="3 4">
    <name type="scientific">Phormidesmis priestleyi Ana</name>
    <dbReference type="NCBI Taxonomy" id="1666911"/>
    <lineage>
        <taxon>Bacteria</taxon>
        <taxon>Bacillati</taxon>
        <taxon>Cyanobacteriota</taxon>
        <taxon>Cyanophyceae</taxon>
        <taxon>Leptolyngbyales</taxon>
        <taxon>Leptolyngbyaceae</taxon>
        <taxon>Phormidesmis</taxon>
    </lineage>
</organism>
<evidence type="ECO:0000313" key="4">
    <source>
        <dbReference type="Proteomes" id="UP000050465"/>
    </source>
</evidence>
<reference evidence="3 4" key="1">
    <citation type="submission" date="2015-09" db="EMBL/GenBank/DDBJ databases">
        <title>Identification and resolution of microdiversity through metagenomic sequencing of parallel consortia.</title>
        <authorList>
            <person name="Nelson W.C."/>
            <person name="Romine M.F."/>
            <person name="Lindemann S.R."/>
        </authorList>
    </citation>
    <scope>NUCLEOTIDE SEQUENCE [LARGE SCALE GENOMIC DNA]</scope>
    <source>
        <strain evidence="3">Ana</strain>
    </source>
</reference>
<dbReference type="GO" id="GO:0030089">
    <property type="term" value="C:phycobilisome"/>
    <property type="evidence" value="ECO:0007669"/>
    <property type="project" value="UniProtKB-UniRule"/>
</dbReference>
<keyword evidence="1" id="KW-0605">Phycobilisome</keyword>
<evidence type="ECO:0000313" key="3">
    <source>
        <dbReference type="EMBL" id="KPQ35766.1"/>
    </source>
</evidence>
<dbReference type="EMBL" id="LJZR01000010">
    <property type="protein sequence ID" value="KPQ35766.1"/>
    <property type="molecule type" value="Genomic_DNA"/>
</dbReference>
<gene>
    <name evidence="3" type="ORF">HLUCCA11_09365</name>
</gene>
<keyword evidence="1" id="KW-0472">Membrane</keyword>
<keyword evidence="1" id="KW-0793">Thylakoid</keyword>
<comment type="caution">
    <text evidence="3">The sequence shown here is derived from an EMBL/GenBank/DDBJ whole genome shotgun (WGS) entry which is preliminary data.</text>
</comment>
<dbReference type="Proteomes" id="UP000050465">
    <property type="component" value="Unassembled WGS sequence"/>
</dbReference>
<dbReference type="InterPro" id="IPR036917">
    <property type="entry name" value="Orange_carotenoid-bd_N_sf"/>
</dbReference>
<proteinExistence type="inferred from homology"/>
<comment type="similarity">
    <text evidence="1">Belongs to the orange carotenoid-binding protein family.</text>
</comment>
<dbReference type="GO" id="GO:0016037">
    <property type="term" value="P:light absorption"/>
    <property type="evidence" value="ECO:0007669"/>
    <property type="project" value="UniProtKB-UniRule"/>
</dbReference>
<dbReference type="InterPro" id="IPR015233">
    <property type="entry name" value="Orange_carotenoid-bd_N"/>
</dbReference>